<dbReference type="SUPFAM" id="SSF161098">
    <property type="entry name" value="MetI-like"/>
    <property type="match status" value="1"/>
</dbReference>
<evidence type="ECO:0000256" key="6">
    <source>
        <dbReference type="ARBA" id="ARBA00023136"/>
    </source>
</evidence>
<dbReference type="PANTHER" id="PTHR30193:SF37">
    <property type="entry name" value="INNER MEMBRANE ABC TRANSPORTER PERMEASE PROTEIN YCJO"/>
    <property type="match status" value="1"/>
</dbReference>
<comment type="similarity">
    <text evidence="7">Belongs to the binding-protein-dependent transport system permease family.</text>
</comment>
<dbReference type="GO" id="GO:0055085">
    <property type="term" value="P:transmembrane transport"/>
    <property type="evidence" value="ECO:0007669"/>
    <property type="project" value="InterPro"/>
</dbReference>
<keyword evidence="2 7" id="KW-0813">Transport</keyword>
<dbReference type="GO" id="GO:0005886">
    <property type="term" value="C:plasma membrane"/>
    <property type="evidence" value="ECO:0007669"/>
    <property type="project" value="UniProtKB-SubCell"/>
</dbReference>
<evidence type="ECO:0000256" key="7">
    <source>
        <dbReference type="RuleBase" id="RU363032"/>
    </source>
</evidence>
<reference evidence="9 10" key="1">
    <citation type="submission" date="2015-01" db="EMBL/GenBank/DDBJ databases">
        <title>Jeotgalibacillus campisalis genome sequencing.</title>
        <authorList>
            <person name="Goh K.M."/>
            <person name="Chan K.-G."/>
            <person name="Yaakop A.S."/>
            <person name="Ee R."/>
            <person name="Gan H.M."/>
            <person name="Chan C.S."/>
        </authorList>
    </citation>
    <scope>NUCLEOTIDE SEQUENCE [LARGE SCALE GENOMIC DNA]</scope>
    <source>
        <strain evidence="9 10">SF-57</strain>
    </source>
</reference>
<evidence type="ECO:0000313" key="10">
    <source>
        <dbReference type="Proteomes" id="UP000031972"/>
    </source>
</evidence>
<sequence>MNFRKNKSLFLFLLPGLILYSIFFIVPTINAVIYSFTDWDGLSPDFNVVGFDNYINIVTNDSIFLKAFVNNIKFMLFVLIFQTVFSLIFAMFLIKNTKTNIFLRALYFFPTILSSVSVAFIWTFIYDPSIGVLNTVLDSINLGFLKQSWLGNQDLAIFSVAVTQVWFHTGQMLIIFVAGLQAIPKDLYEVADMEGARKWDRFRFVTWPMIAPSATIVMAYTTIQSFKAFDLIFAMTRGGPNYSTEILATLIYSTAFRSFEFGYASAQSVIFMIVIALITVAQFRLLRASRVQE</sequence>
<accession>A0A0C2VEV8</accession>
<keyword evidence="3" id="KW-1003">Cell membrane</keyword>
<dbReference type="AlphaFoldDB" id="A0A0C2VEV8"/>
<dbReference type="CDD" id="cd06261">
    <property type="entry name" value="TM_PBP2"/>
    <property type="match status" value="1"/>
</dbReference>
<feature type="transmembrane region" description="Helical" evidence="7">
    <location>
        <begin position="106"/>
        <end position="125"/>
    </location>
</feature>
<protein>
    <submittedName>
        <fullName evidence="9">ABC transporter permease</fullName>
    </submittedName>
</protein>
<dbReference type="PATRIC" id="fig|220754.4.peg.3464"/>
<evidence type="ECO:0000313" key="9">
    <source>
        <dbReference type="EMBL" id="KIL43046.1"/>
    </source>
</evidence>
<keyword evidence="4 7" id="KW-0812">Transmembrane</keyword>
<dbReference type="PANTHER" id="PTHR30193">
    <property type="entry name" value="ABC TRANSPORTER PERMEASE PROTEIN"/>
    <property type="match status" value="1"/>
</dbReference>
<feature type="transmembrane region" description="Helical" evidence="7">
    <location>
        <begin position="204"/>
        <end position="223"/>
    </location>
</feature>
<feature type="transmembrane region" description="Helical" evidence="7">
    <location>
        <begin position="74"/>
        <end position="94"/>
    </location>
</feature>
<feature type="transmembrane region" description="Helical" evidence="7">
    <location>
        <begin position="155"/>
        <end position="183"/>
    </location>
</feature>
<gene>
    <name evidence="9" type="ORF">KR50_34490</name>
</gene>
<evidence type="ECO:0000256" key="5">
    <source>
        <dbReference type="ARBA" id="ARBA00022989"/>
    </source>
</evidence>
<feature type="domain" description="ABC transmembrane type-1" evidence="8">
    <location>
        <begin position="68"/>
        <end position="282"/>
    </location>
</feature>
<organism evidence="9 10">
    <name type="scientific">Jeotgalibacillus campisalis</name>
    <dbReference type="NCBI Taxonomy" id="220754"/>
    <lineage>
        <taxon>Bacteria</taxon>
        <taxon>Bacillati</taxon>
        <taxon>Bacillota</taxon>
        <taxon>Bacilli</taxon>
        <taxon>Bacillales</taxon>
        <taxon>Caryophanaceae</taxon>
        <taxon>Jeotgalibacillus</taxon>
    </lineage>
</organism>
<comment type="subcellular location">
    <subcellularLocation>
        <location evidence="1 7">Cell membrane</location>
        <topology evidence="1 7">Multi-pass membrane protein</topology>
    </subcellularLocation>
</comment>
<dbReference type="InterPro" id="IPR051393">
    <property type="entry name" value="ABC_transporter_permease"/>
</dbReference>
<evidence type="ECO:0000256" key="2">
    <source>
        <dbReference type="ARBA" id="ARBA00022448"/>
    </source>
</evidence>
<dbReference type="Gene3D" id="1.10.3720.10">
    <property type="entry name" value="MetI-like"/>
    <property type="match status" value="1"/>
</dbReference>
<evidence type="ECO:0000256" key="3">
    <source>
        <dbReference type="ARBA" id="ARBA00022475"/>
    </source>
</evidence>
<proteinExistence type="inferred from homology"/>
<keyword evidence="5 7" id="KW-1133">Transmembrane helix</keyword>
<keyword evidence="6 7" id="KW-0472">Membrane</keyword>
<dbReference type="Pfam" id="PF00528">
    <property type="entry name" value="BPD_transp_1"/>
    <property type="match status" value="1"/>
</dbReference>
<evidence type="ECO:0000256" key="1">
    <source>
        <dbReference type="ARBA" id="ARBA00004651"/>
    </source>
</evidence>
<evidence type="ECO:0000259" key="8">
    <source>
        <dbReference type="PROSITE" id="PS50928"/>
    </source>
</evidence>
<name>A0A0C2VEV8_9BACL</name>
<comment type="caution">
    <text evidence="9">The sequence shown here is derived from an EMBL/GenBank/DDBJ whole genome shotgun (WGS) entry which is preliminary data.</text>
</comment>
<dbReference type="PROSITE" id="PS50928">
    <property type="entry name" value="ABC_TM1"/>
    <property type="match status" value="1"/>
</dbReference>
<dbReference type="RefSeq" id="WP_232304303.1">
    <property type="nucleotide sequence ID" value="NZ_JXRR01000022.1"/>
</dbReference>
<feature type="transmembrane region" description="Helical" evidence="7">
    <location>
        <begin position="12"/>
        <end position="36"/>
    </location>
</feature>
<dbReference type="InterPro" id="IPR000515">
    <property type="entry name" value="MetI-like"/>
</dbReference>
<dbReference type="EMBL" id="JXRR01000022">
    <property type="protein sequence ID" value="KIL43046.1"/>
    <property type="molecule type" value="Genomic_DNA"/>
</dbReference>
<dbReference type="Proteomes" id="UP000031972">
    <property type="component" value="Unassembled WGS sequence"/>
</dbReference>
<keyword evidence="10" id="KW-1185">Reference proteome</keyword>
<evidence type="ECO:0000256" key="4">
    <source>
        <dbReference type="ARBA" id="ARBA00022692"/>
    </source>
</evidence>
<dbReference type="InterPro" id="IPR035906">
    <property type="entry name" value="MetI-like_sf"/>
</dbReference>
<feature type="transmembrane region" description="Helical" evidence="7">
    <location>
        <begin position="266"/>
        <end position="286"/>
    </location>
</feature>